<comment type="similarity">
    <text evidence="2">Belongs to the enolase family.</text>
</comment>
<feature type="binding site" evidence="10">
    <location>
        <position position="149"/>
    </location>
    <ligand>
        <name>substrate</name>
    </ligand>
</feature>
<sequence>MKLNNIVVREIFDSRGKPTISVCVEAASGVSACAEIPSGKSRGSREAAVLRPKEAVVAVKKLLPALKEKDFSGIAALDRFLISEDGTPNKSKLGGNTMLGISVAFARILAETRKEELWQTVQREFFPEYLRKRPRVPYIFSNLINGGAHADNNLDIQEYMVVVAPKQPIEKSVEKLIALYKKLGKMLALAVGSPKALRTGDEGGYSLNFQSGFEPLRILNAATRSLRAGKMFSLAIDAAASEFYRHEYYVLEGKGISREALVHVYLDFLKRIPALVSLEDPFDEEDREGFKSLLGRTKGKLIVGDDLTTTNPKEIKRCAEEKLINAVIIKPNQIGTVSEACEAMKVAEKFKLKTIVSHRSGETEDSFIIHLARAGSAYGVKIGAPVRERMSKFNELIRLYS</sequence>
<dbReference type="PANTHER" id="PTHR11902">
    <property type="entry name" value="ENOLASE"/>
    <property type="match status" value="1"/>
</dbReference>
<feature type="binding site" evidence="10">
    <location>
        <position position="279"/>
    </location>
    <ligand>
        <name>substrate</name>
    </ligand>
</feature>
<keyword evidence="6 11" id="KW-0460">Magnesium</keyword>
<dbReference type="EC" id="4.2.1.11" evidence="3"/>
<feature type="binding site" evidence="10">
    <location>
        <position position="381"/>
    </location>
    <ligand>
        <name>substrate</name>
    </ligand>
</feature>
<organism evidence="14 15">
    <name type="scientific">Candidatus Liptonbacteria bacterium RIFCSPLOWO2_01_FULL_53_13</name>
    <dbReference type="NCBI Taxonomy" id="1798651"/>
    <lineage>
        <taxon>Bacteria</taxon>
        <taxon>Candidatus Liptoniibacteriota</taxon>
    </lineage>
</organism>
<keyword evidence="5" id="KW-0964">Secreted</keyword>
<evidence type="ECO:0000313" key="15">
    <source>
        <dbReference type="Proteomes" id="UP000178348"/>
    </source>
</evidence>
<comment type="pathway">
    <text evidence="1">Carbohydrate degradation; glycolysis; pyruvate from D-glyceraldehyde 3-phosphate: step 4/5.</text>
</comment>
<dbReference type="GO" id="GO:0000287">
    <property type="term" value="F:magnesium ion binding"/>
    <property type="evidence" value="ECO:0007669"/>
    <property type="project" value="InterPro"/>
</dbReference>
<evidence type="ECO:0000313" key="14">
    <source>
        <dbReference type="EMBL" id="OGZ02510.1"/>
    </source>
</evidence>
<keyword evidence="8" id="KW-0456">Lyase</keyword>
<evidence type="ECO:0000256" key="8">
    <source>
        <dbReference type="ARBA" id="ARBA00023239"/>
    </source>
</evidence>
<dbReference type="PRINTS" id="PR00148">
    <property type="entry name" value="ENOLASE"/>
</dbReference>
<dbReference type="InterPro" id="IPR020810">
    <property type="entry name" value="Enolase_C"/>
</dbReference>
<keyword evidence="11" id="KW-0479">Metal-binding</keyword>
<feature type="binding site" evidence="11">
    <location>
        <position position="305"/>
    </location>
    <ligand>
        <name>Mg(2+)</name>
        <dbReference type="ChEBI" id="CHEBI:18420"/>
    </ligand>
</feature>
<dbReference type="PANTHER" id="PTHR11902:SF1">
    <property type="entry name" value="ENOLASE"/>
    <property type="match status" value="1"/>
</dbReference>
<evidence type="ECO:0000256" key="9">
    <source>
        <dbReference type="PIRSR" id="PIRSR001400-1"/>
    </source>
</evidence>
<feature type="binding site" evidence="10">
    <location>
        <position position="158"/>
    </location>
    <ligand>
        <name>substrate</name>
    </ligand>
</feature>
<dbReference type="Gene3D" id="3.20.20.120">
    <property type="entry name" value="Enolase-like C-terminal domain"/>
    <property type="match status" value="1"/>
</dbReference>
<feature type="binding site" evidence="11">
    <location>
        <position position="279"/>
    </location>
    <ligand>
        <name>Mg(2+)</name>
        <dbReference type="ChEBI" id="CHEBI:18420"/>
    </ligand>
</feature>
<dbReference type="SUPFAM" id="SSF54826">
    <property type="entry name" value="Enolase N-terminal domain-like"/>
    <property type="match status" value="1"/>
</dbReference>
<dbReference type="SMART" id="SM01192">
    <property type="entry name" value="Enolase_C"/>
    <property type="match status" value="1"/>
</dbReference>
<dbReference type="InterPro" id="IPR000941">
    <property type="entry name" value="Enolase"/>
</dbReference>
<feature type="binding site" evidence="10">
    <location>
        <position position="305"/>
    </location>
    <ligand>
        <name>substrate</name>
    </ligand>
</feature>
<feature type="domain" description="Enolase N-terminal" evidence="13">
    <location>
        <begin position="3"/>
        <end position="121"/>
    </location>
</feature>
<protein>
    <recommendedName>
        <fullName evidence="4">Enolase</fullName>
        <ecNumber evidence="3">4.2.1.11</ecNumber>
    </recommendedName>
</protein>
<feature type="domain" description="Enolase C-terminal TIM barrel" evidence="12">
    <location>
        <begin position="133"/>
        <end position="401"/>
    </location>
</feature>
<dbReference type="Pfam" id="PF03952">
    <property type="entry name" value="Enolase_N"/>
    <property type="match status" value="1"/>
</dbReference>
<dbReference type="GO" id="GO:0006096">
    <property type="term" value="P:glycolytic process"/>
    <property type="evidence" value="ECO:0007669"/>
    <property type="project" value="UniProtKB-UniPathway"/>
</dbReference>
<comment type="caution">
    <text evidence="14">The sequence shown here is derived from an EMBL/GenBank/DDBJ whole genome shotgun (WGS) entry which is preliminary data.</text>
</comment>
<evidence type="ECO:0000256" key="5">
    <source>
        <dbReference type="ARBA" id="ARBA00022525"/>
    </source>
</evidence>
<dbReference type="InterPro" id="IPR029017">
    <property type="entry name" value="Enolase-like_N"/>
</dbReference>
<dbReference type="SMART" id="SM01193">
    <property type="entry name" value="Enolase_N"/>
    <property type="match status" value="1"/>
</dbReference>
<dbReference type="Pfam" id="PF00113">
    <property type="entry name" value="Enolase_C"/>
    <property type="match status" value="1"/>
</dbReference>
<evidence type="ECO:0000256" key="10">
    <source>
        <dbReference type="PIRSR" id="PIRSR001400-2"/>
    </source>
</evidence>
<evidence type="ECO:0000256" key="7">
    <source>
        <dbReference type="ARBA" id="ARBA00023152"/>
    </source>
</evidence>
<evidence type="ECO:0000256" key="1">
    <source>
        <dbReference type="ARBA" id="ARBA00005031"/>
    </source>
</evidence>
<evidence type="ECO:0000256" key="3">
    <source>
        <dbReference type="ARBA" id="ARBA00012058"/>
    </source>
</evidence>
<feature type="active site" description="Proton donor" evidence="9">
    <location>
        <position position="202"/>
    </location>
</feature>
<feature type="binding site" evidence="11">
    <location>
        <position position="267"/>
    </location>
    <ligand>
        <name>Mg(2+)</name>
        <dbReference type="ChEBI" id="CHEBI:18420"/>
    </ligand>
</feature>
<dbReference type="Gene3D" id="3.30.390.10">
    <property type="entry name" value="Enolase-like, N-terminal domain"/>
    <property type="match status" value="1"/>
</dbReference>
<feature type="active site" description="Proton acceptor" evidence="9">
    <location>
        <position position="330"/>
    </location>
</feature>
<dbReference type="GO" id="GO:0004634">
    <property type="term" value="F:phosphopyruvate hydratase activity"/>
    <property type="evidence" value="ECO:0007669"/>
    <property type="project" value="UniProtKB-EC"/>
</dbReference>
<dbReference type="AlphaFoldDB" id="A0A1G2CP12"/>
<dbReference type="EMBL" id="MHLB01000010">
    <property type="protein sequence ID" value="OGZ02510.1"/>
    <property type="molecule type" value="Genomic_DNA"/>
</dbReference>
<accession>A0A1G2CP12</accession>
<dbReference type="PIRSF" id="PIRSF001400">
    <property type="entry name" value="Enolase"/>
    <property type="match status" value="1"/>
</dbReference>
<comment type="cofactor">
    <cofactor evidence="11">
        <name>Mg(2+)</name>
        <dbReference type="ChEBI" id="CHEBI:18420"/>
    </cofactor>
    <text evidence="11">Mg(2+) is required for catalysis and for stabilizing the dimer.</text>
</comment>
<reference evidence="14 15" key="1">
    <citation type="journal article" date="2016" name="Nat. Commun.">
        <title>Thousands of microbial genomes shed light on interconnected biogeochemical processes in an aquifer system.</title>
        <authorList>
            <person name="Anantharaman K."/>
            <person name="Brown C.T."/>
            <person name="Hug L.A."/>
            <person name="Sharon I."/>
            <person name="Castelle C.J."/>
            <person name="Probst A.J."/>
            <person name="Thomas B.C."/>
            <person name="Singh A."/>
            <person name="Wilkins M.J."/>
            <person name="Karaoz U."/>
            <person name="Brodie E.L."/>
            <person name="Williams K.H."/>
            <person name="Hubbard S.S."/>
            <person name="Banfield J.F."/>
        </authorList>
    </citation>
    <scope>NUCLEOTIDE SEQUENCE [LARGE SCALE GENOMIC DNA]</scope>
</reference>
<dbReference type="GO" id="GO:0000015">
    <property type="term" value="C:phosphopyruvate hydratase complex"/>
    <property type="evidence" value="ECO:0007669"/>
    <property type="project" value="InterPro"/>
</dbReference>
<evidence type="ECO:0000256" key="11">
    <source>
        <dbReference type="PIRSR" id="PIRSR001400-3"/>
    </source>
</evidence>
<evidence type="ECO:0000259" key="12">
    <source>
        <dbReference type="SMART" id="SM01192"/>
    </source>
</evidence>
<dbReference type="UniPathway" id="UPA00109">
    <property type="reaction ID" value="UER00187"/>
</dbReference>
<evidence type="ECO:0000256" key="4">
    <source>
        <dbReference type="ARBA" id="ARBA00017068"/>
    </source>
</evidence>
<evidence type="ECO:0000259" key="13">
    <source>
        <dbReference type="SMART" id="SM01193"/>
    </source>
</evidence>
<evidence type="ECO:0000256" key="6">
    <source>
        <dbReference type="ARBA" id="ARBA00022842"/>
    </source>
</evidence>
<dbReference type="Proteomes" id="UP000178348">
    <property type="component" value="Unassembled WGS sequence"/>
</dbReference>
<gene>
    <name evidence="14" type="ORF">A2946_00695</name>
</gene>
<dbReference type="PROSITE" id="PS00164">
    <property type="entry name" value="ENOLASE"/>
    <property type="match status" value="1"/>
</dbReference>
<keyword evidence="7" id="KW-0324">Glycolysis</keyword>
<dbReference type="SUPFAM" id="SSF51604">
    <property type="entry name" value="Enolase C-terminal domain-like"/>
    <property type="match status" value="1"/>
</dbReference>
<feature type="binding site" evidence="10">
    <location>
        <begin position="357"/>
        <end position="360"/>
    </location>
    <ligand>
        <name>substrate</name>
    </ligand>
</feature>
<proteinExistence type="inferred from homology"/>
<name>A0A1G2CP12_9BACT</name>
<dbReference type="InterPro" id="IPR036849">
    <property type="entry name" value="Enolase-like_C_sf"/>
</dbReference>
<dbReference type="InterPro" id="IPR020811">
    <property type="entry name" value="Enolase_N"/>
</dbReference>
<dbReference type="InterPro" id="IPR020809">
    <property type="entry name" value="Enolase_CS"/>
</dbReference>
<evidence type="ECO:0000256" key="2">
    <source>
        <dbReference type="ARBA" id="ARBA00009604"/>
    </source>
</evidence>